<organism evidence="1 4">
    <name type="scientific">endosymbiont of Ridgeia piscesae</name>
    <dbReference type="NCBI Taxonomy" id="54398"/>
    <lineage>
        <taxon>Bacteria</taxon>
        <taxon>Pseudomonadati</taxon>
        <taxon>Pseudomonadota</taxon>
        <taxon>Gammaproteobacteria</taxon>
        <taxon>sulfur-oxidizing symbionts</taxon>
    </lineage>
</organism>
<proteinExistence type="predicted"/>
<evidence type="ECO:0000313" key="3">
    <source>
        <dbReference type="Proteomes" id="UP000051276"/>
    </source>
</evidence>
<evidence type="ECO:0000313" key="1">
    <source>
        <dbReference type="EMBL" id="KRT56194.1"/>
    </source>
</evidence>
<dbReference type="EMBL" id="LDXT01000063">
    <property type="protein sequence ID" value="KRT56194.1"/>
    <property type="molecule type" value="Genomic_DNA"/>
</dbReference>
<dbReference type="Proteomes" id="UP000051276">
    <property type="component" value="Unassembled WGS sequence"/>
</dbReference>
<dbReference type="Proteomes" id="UP000051634">
    <property type="component" value="Unassembled WGS sequence"/>
</dbReference>
<accession>A0A0T5Z028</accession>
<dbReference type="PATRIC" id="fig|54398.3.peg.2755"/>
<dbReference type="STRING" id="54398.Ga0074115_13415"/>
<name>A0A0T5Z028_9GAMM</name>
<gene>
    <name evidence="1" type="ORF">Ga0074115_13415</name>
    <name evidence="2" type="ORF">Ga0076813_155317</name>
</gene>
<dbReference type="RefSeq" id="WP_232433101.1">
    <property type="nucleotide sequence ID" value="NZ_KQ556893.1"/>
</dbReference>
<keyword evidence="4" id="KW-1185">Reference proteome</keyword>
<dbReference type="AlphaFoldDB" id="A0A0T5Z028"/>
<dbReference type="EMBL" id="LMXI01000141">
    <property type="protein sequence ID" value="KRT59527.1"/>
    <property type="molecule type" value="Genomic_DNA"/>
</dbReference>
<sequence>MSFLRSRQSLLLAALLGGLLFALLFHSIFASGRLTLLLGSITAPGWSAEGINLQLLQPAPGRENFLISIAKLHLPGLAQPLQQLSFECSNGRLQGRQLECPSVRIGFDHPLLGRQQSAGSLLMDLQQPHLQARLNQLRLADGTARIELRLDAQGWQATVDAKALQLQQLTKLAAAAGIPVDLAEWSLQSQIDAQLELNGSQQKLTQISGSIGLRETSFSDADGTYLAEGLQGSIAGQIGAAAAGWQGSLALQLDGGEALTPFFYTNLADHPLHLSGDFRLDEAGHQLELISLHHRQGQLIDLSLDGRFSLGEHAKVEQLALQLEPVALGDLHRELLQPVLLGTPWERLTLQGSLSGSLQLHPGHSRLDAILEGGQWDDQADGINQRRLGLQGVDGHLHWSQSGPAAASWLRWQGGHLLERIPIGPGRLDFTLTGQRFQLKQPSQIPVLDGALQLEQLILQVDGDEPQLQFDGFLTPISMASLSQALEWPPLSGKLSGMIPGMNYANGSLSIDGALLVKVFDGDILIRDLQLQDLLGVYPRLQADIEMQGLDLETLTRTFSFGRITGRLDGYMRELQMEAWRPVSFDAFFHTPEDDDSRRRISQQAVDNISNLGGSGISGSLARSFLRFFEEFGYSRLGIGCRLQAGVCQMSGVGEADRGYYLVEGGGIPRIDVIGYNRTANWDNLLERLKGITQSGGAAPVIQ</sequence>
<evidence type="ECO:0000313" key="4">
    <source>
        <dbReference type="Proteomes" id="UP000051634"/>
    </source>
</evidence>
<reference evidence="3 4" key="1">
    <citation type="submission" date="2015-11" db="EMBL/GenBank/DDBJ databases">
        <title>The genome of Candidatus Endoriftia persephone in Ridgeia piscesae and population structure of the North Eastern Pacific vestimentiferan symbionts.</title>
        <authorList>
            <person name="Perez M."/>
            <person name="Juniper K.S."/>
        </authorList>
    </citation>
    <scope>NUCLEOTIDE SEQUENCE [LARGE SCALE GENOMIC DNA]</scope>
    <source>
        <strain evidence="2">Ind10</strain>
        <strain evidence="1">Ind11</strain>
    </source>
</reference>
<evidence type="ECO:0000313" key="2">
    <source>
        <dbReference type="EMBL" id="KRT59527.1"/>
    </source>
</evidence>
<protein>
    <recommendedName>
        <fullName evidence="5">Dicarboxylate transport</fullName>
    </recommendedName>
</protein>
<evidence type="ECO:0008006" key="5">
    <source>
        <dbReference type="Google" id="ProtNLM"/>
    </source>
</evidence>
<comment type="caution">
    <text evidence="1">The sequence shown here is derived from an EMBL/GenBank/DDBJ whole genome shotgun (WGS) entry which is preliminary data.</text>
</comment>